<evidence type="ECO:0000256" key="2">
    <source>
        <dbReference type="ARBA" id="ARBA00022475"/>
    </source>
</evidence>
<feature type="transmembrane region" description="Helical" evidence="6">
    <location>
        <begin position="341"/>
        <end position="358"/>
    </location>
</feature>
<dbReference type="InterPro" id="IPR001279">
    <property type="entry name" value="Metallo-B-lactamas"/>
</dbReference>
<evidence type="ECO:0000256" key="6">
    <source>
        <dbReference type="SAM" id="Phobius"/>
    </source>
</evidence>
<dbReference type="eggNOG" id="COG0658">
    <property type="taxonomic scope" value="Bacteria"/>
</dbReference>
<evidence type="ECO:0000256" key="5">
    <source>
        <dbReference type="ARBA" id="ARBA00023136"/>
    </source>
</evidence>
<dbReference type="Pfam" id="PF03772">
    <property type="entry name" value="Competence"/>
    <property type="match status" value="1"/>
</dbReference>
<comment type="subcellular location">
    <subcellularLocation>
        <location evidence="1">Cell membrane</location>
        <topology evidence="1">Multi-pass membrane protein</topology>
    </subcellularLocation>
</comment>
<keyword evidence="9" id="KW-1185">Reference proteome</keyword>
<keyword evidence="3 6" id="KW-0812">Transmembrane</keyword>
<dbReference type="InterPro" id="IPR025405">
    <property type="entry name" value="DUF4131"/>
</dbReference>
<feature type="transmembrane region" description="Helical" evidence="6">
    <location>
        <begin position="396"/>
        <end position="415"/>
    </location>
</feature>
<accession>F0SVG1</accession>
<dbReference type="InterPro" id="IPR052159">
    <property type="entry name" value="Competence_DNA_uptake"/>
</dbReference>
<reference evidence="8 9" key="1">
    <citation type="journal article" date="2011" name="Stand. Genomic Sci.">
        <title>Complete genome sequence of Syntrophobotulus glycolicus type strain (FlGlyR).</title>
        <authorList>
            <person name="Han C."/>
            <person name="Mwirichia R."/>
            <person name="Chertkov O."/>
            <person name="Held B."/>
            <person name="Lapidus A."/>
            <person name="Nolan M."/>
            <person name="Lucas S."/>
            <person name="Hammon N."/>
            <person name="Deshpande S."/>
            <person name="Cheng J.F."/>
            <person name="Tapia R."/>
            <person name="Goodwin L."/>
            <person name="Pitluck S."/>
            <person name="Huntemann M."/>
            <person name="Liolios K."/>
            <person name="Ivanova N."/>
            <person name="Pagani I."/>
            <person name="Mavromatis K."/>
            <person name="Ovchinikova G."/>
            <person name="Pati A."/>
            <person name="Chen A."/>
            <person name="Palaniappan K."/>
            <person name="Land M."/>
            <person name="Hauser L."/>
            <person name="Brambilla E.M."/>
            <person name="Rohde M."/>
            <person name="Spring S."/>
            <person name="Sikorski J."/>
            <person name="Goker M."/>
            <person name="Woyke T."/>
            <person name="Bristow J."/>
            <person name="Eisen J.A."/>
            <person name="Markowitz V."/>
            <person name="Hugenholtz P."/>
            <person name="Kyrpides N.C."/>
            <person name="Klenk H.P."/>
            <person name="Detter J.C."/>
        </authorList>
    </citation>
    <scope>NUCLEOTIDE SEQUENCE [LARGE SCALE GENOMIC DNA]</scope>
    <source>
        <strain evidence="9">DSM 8271 / FlGlyR</strain>
    </source>
</reference>
<dbReference type="HOGENOM" id="CLU_010363_2_1_9"/>
<dbReference type="NCBIfam" id="TIGR00360">
    <property type="entry name" value="ComEC_N-term"/>
    <property type="match status" value="1"/>
</dbReference>
<dbReference type="PANTHER" id="PTHR30619:SF7">
    <property type="entry name" value="BETA-LACTAMASE DOMAIN PROTEIN"/>
    <property type="match status" value="1"/>
</dbReference>
<dbReference type="InterPro" id="IPR035681">
    <property type="entry name" value="ComA-like_MBL"/>
</dbReference>
<dbReference type="InterPro" id="IPR036866">
    <property type="entry name" value="RibonucZ/Hydroxyglut_hydro"/>
</dbReference>
<feature type="domain" description="Metallo-beta-lactamase" evidence="7">
    <location>
        <begin position="540"/>
        <end position="745"/>
    </location>
</feature>
<gene>
    <name evidence="8" type="ordered locus">Sgly_2449</name>
</gene>
<proteinExistence type="predicted"/>
<evidence type="ECO:0000313" key="8">
    <source>
        <dbReference type="EMBL" id="ADY56734.1"/>
    </source>
</evidence>
<keyword evidence="5 6" id="KW-0472">Membrane</keyword>
<evidence type="ECO:0000256" key="3">
    <source>
        <dbReference type="ARBA" id="ARBA00022692"/>
    </source>
</evidence>
<dbReference type="Proteomes" id="UP000007488">
    <property type="component" value="Chromosome"/>
</dbReference>
<reference evidence="9" key="2">
    <citation type="submission" date="2011-02" db="EMBL/GenBank/DDBJ databases">
        <title>The complete genome of Syntrophobotulus glycolicus DSM 8271.</title>
        <authorList>
            <person name="Lucas S."/>
            <person name="Copeland A."/>
            <person name="Lapidus A."/>
            <person name="Bruce D."/>
            <person name="Goodwin L."/>
            <person name="Pitluck S."/>
            <person name="Kyrpides N."/>
            <person name="Mavromatis K."/>
            <person name="Pagani I."/>
            <person name="Ivanova N."/>
            <person name="Mikhailova N."/>
            <person name="Chertkov O."/>
            <person name="Held B."/>
            <person name="Detter J.C."/>
            <person name="Tapia R."/>
            <person name="Han C."/>
            <person name="Land M."/>
            <person name="Hauser L."/>
            <person name="Markowitz V."/>
            <person name="Cheng J.-F."/>
            <person name="Hugenholtz P."/>
            <person name="Woyke T."/>
            <person name="Wu D."/>
            <person name="Spring S."/>
            <person name="Schroeder M."/>
            <person name="Brambilla E."/>
            <person name="Klenk H.-P."/>
            <person name="Eisen J.A."/>
        </authorList>
    </citation>
    <scope>NUCLEOTIDE SEQUENCE [LARGE SCALE GENOMIC DNA]</scope>
    <source>
        <strain evidence="9">DSM 8271 / FlGlyR</strain>
    </source>
</reference>
<dbReference type="OrthoDB" id="9761531at2"/>
<feature type="transmembrane region" description="Helical" evidence="6">
    <location>
        <begin position="509"/>
        <end position="526"/>
    </location>
</feature>
<feature type="transmembrane region" description="Helical" evidence="6">
    <location>
        <begin position="318"/>
        <end position="335"/>
    </location>
</feature>
<keyword evidence="2" id="KW-1003">Cell membrane</keyword>
<dbReference type="eggNOG" id="COG2333">
    <property type="taxonomic scope" value="Bacteria"/>
</dbReference>
<feature type="transmembrane region" description="Helical" evidence="6">
    <location>
        <begin position="243"/>
        <end position="269"/>
    </location>
</feature>
<name>F0SVG1_SYNGF</name>
<dbReference type="Pfam" id="PF13567">
    <property type="entry name" value="DUF4131"/>
    <property type="match status" value="1"/>
</dbReference>
<dbReference type="GO" id="GO:0030420">
    <property type="term" value="P:establishment of competence for transformation"/>
    <property type="evidence" value="ECO:0007669"/>
    <property type="project" value="InterPro"/>
</dbReference>
<dbReference type="Pfam" id="PF00753">
    <property type="entry name" value="Lactamase_B"/>
    <property type="match status" value="1"/>
</dbReference>
<evidence type="ECO:0000256" key="1">
    <source>
        <dbReference type="ARBA" id="ARBA00004651"/>
    </source>
</evidence>
<dbReference type="NCBIfam" id="TIGR00361">
    <property type="entry name" value="ComEC_Rec2"/>
    <property type="match status" value="1"/>
</dbReference>
<dbReference type="RefSeq" id="WP_013625599.1">
    <property type="nucleotide sequence ID" value="NC_015172.1"/>
</dbReference>
<dbReference type="EMBL" id="CP002547">
    <property type="protein sequence ID" value="ADY56734.1"/>
    <property type="molecule type" value="Genomic_DNA"/>
</dbReference>
<dbReference type="STRING" id="645991.Sgly_2449"/>
<feature type="transmembrane region" description="Helical" evidence="6">
    <location>
        <begin position="370"/>
        <end position="390"/>
    </location>
</feature>
<feature type="transmembrane region" description="Helical" evidence="6">
    <location>
        <begin position="57"/>
        <end position="74"/>
    </location>
</feature>
<dbReference type="KEGG" id="sgy:Sgly_2449"/>
<feature type="transmembrane region" description="Helical" evidence="6">
    <location>
        <begin position="422"/>
        <end position="442"/>
    </location>
</feature>
<feature type="transmembrane region" description="Helical" evidence="6">
    <location>
        <begin position="281"/>
        <end position="306"/>
    </location>
</feature>
<keyword evidence="4 6" id="KW-1133">Transmembrane helix</keyword>
<feature type="transmembrane region" description="Helical" evidence="6">
    <location>
        <begin position="462"/>
        <end position="481"/>
    </location>
</feature>
<organism evidence="8 9">
    <name type="scientific">Syntrophobotulus glycolicus (strain DSM 8271 / FlGlyR)</name>
    <dbReference type="NCBI Taxonomy" id="645991"/>
    <lineage>
        <taxon>Bacteria</taxon>
        <taxon>Bacillati</taxon>
        <taxon>Bacillota</taxon>
        <taxon>Clostridia</taxon>
        <taxon>Eubacteriales</taxon>
        <taxon>Desulfitobacteriaceae</taxon>
        <taxon>Syntrophobotulus</taxon>
    </lineage>
</organism>
<dbReference type="InterPro" id="IPR004797">
    <property type="entry name" value="Competence_ComEC/Rec2"/>
</dbReference>
<dbReference type="PANTHER" id="PTHR30619">
    <property type="entry name" value="DNA INTERNALIZATION/COMPETENCE PROTEIN COMEC/REC2"/>
    <property type="match status" value="1"/>
</dbReference>
<evidence type="ECO:0000256" key="4">
    <source>
        <dbReference type="ARBA" id="ARBA00022989"/>
    </source>
</evidence>
<dbReference type="AlphaFoldDB" id="F0SVG1"/>
<evidence type="ECO:0000259" key="7">
    <source>
        <dbReference type="SMART" id="SM00849"/>
    </source>
</evidence>
<feature type="transmembrane region" description="Helical" evidence="6">
    <location>
        <begin position="12"/>
        <end position="42"/>
    </location>
</feature>
<sequence>MTDKWVNRAGTVLAGGIAGVYFSKAGIWIGFLLFLICLRWLVWKPRDFFGRLRRAEWWLLLAGFGAACLLGMTADKGLSVPVTMDNITVEGILEDWQADSSSARGVLRISNVFGESRYGTEGNYIIAVYSGKEGFADGWSRVTPGDRIRVRVKLEQPKEPGVEGGFHAPVYYAVRGINGILTAKGEAILVRKGDPPLNWLLRDKFHQILMEMRPAEAGLMEAILFGDTWGLDKDLVELFKVTGVLHVFAASGSNIVFVLLLAWGIFFFLPLKLRAAASLGFIWLYASLCGFHPPVLRAAILVSAVLAGRISRQQVSALRWLAFAGVLLFLHNPLYLRDVSFQLSFASSLGIILLTPLLEGKKPFAAMPAGLRTAFCLGLGAQIMAMPILMTVFHRVSLVGLAANLFIGYVLGAVLELGLIGMLLIFLPFLARIFLTAAFWLLELSQKGLVILASLPWADFWVLEPGKAFWLFWYLGIFLLFGDREKAVFIVNVGLRKFKVKNLITQKQAAGILLFVFFLTVIFHGYSGRDIRIVFLDVGQGDCILLQTAEETLLVDSGPQTDSFNAGETIVLPYLLHKGIGKLNMVLFTHPDRDHLGGGEYLLNNIPTEKVGLPQTGGHEAELKWREGIPEPFWRENRISRLGAGDVLRYDSGLVLHFLGPVSGYHNTETESFNDGSLVLLAEYEGFKVLLTGDMAEQEIQDIQARGDDWGADFLKIPHHGSKGSLVPDFYQEISPRGVVISVGKNRYGHPAPEVVEYWEERGIPVYRTDEDGTVTLVLGRRGMTLSTERN</sequence>
<evidence type="ECO:0000313" key="9">
    <source>
        <dbReference type="Proteomes" id="UP000007488"/>
    </source>
</evidence>
<dbReference type="Gene3D" id="3.60.15.10">
    <property type="entry name" value="Ribonuclease Z/Hydroxyacylglutathione hydrolase-like"/>
    <property type="match status" value="1"/>
</dbReference>
<dbReference type="SMART" id="SM00849">
    <property type="entry name" value="Lactamase_B"/>
    <property type="match status" value="1"/>
</dbReference>
<protein>
    <submittedName>
        <fullName evidence="8">DNA internalization-related competence protein ComEC/Rec2</fullName>
    </submittedName>
</protein>
<dbReference type="GO" id="GO:0005886">
    <property type="term" value="C:plasma membrane"/>
    <property type="evidence" value="ECO:0007669"/>
    <property type="project" value="UniProtKB-SubCell"/>
</dbReference>
<dbReference type="SUPFAM" id="SSF56281">
    <property type="entry name" value="Metallo-hydrolase/oxidoreductase"/>
    <property type="match status" value="1"/>
</dbReference>
<dbReference type="CDD" id="cd07731">
    <property type="entry name" value="ComA-like_MBL-fold"/>
    <property type="match status" value="1"/>
</dbReference>
<dbReference type="InterPro" id="IPR004477">
    <property type="entry name" value="ComEC_N"/>
</dbReference>